<gene>
    <name evidence="1" type="ORF">RMSM_00624</name>
</gene>
<sequence length="95" mass="9955">MLALPTCLLTLFVVTTASLRADDLPGADDAIHAEMFAAMDAGQVDVKFIPINATIANVLVKNLTDKPLNIQLPAAFAGVPVLGQFGGGSGWYGRR</sequence>
<dbReference type="EMBL" id="ANOG01000100">
    <property type="protein sequence ID" value="EMI22440.1"/>
    <property type="molecule type" value="Genomic_DNA"/>
</dbReference>
<evidence type="ECO:0000313" key="1">
    <source>
        <dbReference type="EMBL" id="EMI22440.1"/>
    </source>
</evidence>
<organism evidence="1 2">
    <name type="scientific">Rhodopirellula maiorica SM1</name>
    <dbReference type="NCBI Taxonomy" id="1265738"/>
    <lineage>
        <taxon>Bacteria</taxon>
        <taxon>Pseudomonadati</taxon>
        <taxon>Planctomycetota</taxon>
        <taxon>Planctomycetia</taxon>
        <taxon>Pirellulales</taxon>
        <taxon>Pirellulaceae</taxon>
        <taxon>Novipirellula</taxon>
    </lineage>
</organism>
<evidence type="ECO:0000313" key="2">
    <source>
        <dbReference type="Proteomes" id="UP000011991"/>
    </source>
</evidence>
<reference evidence="1 2" key="1">
    <citation type="journal article" date="2013" name="Mar. Genomics">
        <title>Expression of sulfatases in Rhodopirellula baltica and the diversity of sulfatases in the genus Rhodopirellula.</title>
        <authorList>
            <person name="Wegner C.E."/>
            <person name="Richter-Heitmann T."/>
            <person name="Klindworth A."/>
            <person name="Klockow C."/>
            <person name="Richter M."/>
            <person name="Achstetter T."/>
            <person name="Glockner F.O."/>
            <person name="Harder J."/>
        </authorList>
    </citation>
    <scope>NUCLEOTIDE SEQUENCE [LARGE SCALE GENOMIC DNA]</scope>
    <source>
        <strain evidence="1 2">SM1</strain>
    </source>
</reference>
<dbReference type="AlphaFoldDB" id="M5RT23"/>
<keyword evidence="2" id="KW-1185">Reference proteome</keyword>
<accession>M5RT23</accession>
<name>M5RT23_9BACT</name>
<dbReference type="Proteomes" id="UP000011991">
    <property type="component" value="Unassembled WGS sequence"/>
</dbReference>
<dbReference type="PATRIC" id="fig|1265738.3.peg.626"/>
<protein>
    <submittedName>
        <fullName evidence="1">Putative secreted protein</fullName>
    </submittedName>
</protein>
<proteinExistence type="predicted"/>
<comment type="caution">
    <text evidence="1">The sequence shown here is derived from an EMBL/GenBank/DDBJ whole genome shotgun (WGS) entry which is preliminary data.</text>
</comment>